<comment type="caution">
    <text evidence="5">The sequence shown here is derived from an EMBL/GenBank/DDBJ whole genome shotgun (WGS) entry which is preliminary data.</text>
</comment>
<feature type="region of interest" description="Disordered" evidence="2">
    <location>
        <begin position="1"/>
        <end position="24"/>
    </location>
</feature>
<evidence type="ECO:0000259" key="3">
    <source>
        <dbReference type="Pfam" id="PF00723"/>
    </source>
</evidence>
<comment type="similarity">
    <text evidence="1">Belongs to the glycosyl hydrolase 15 family.</text>
</comment>
<dbReference type="InterPro" id="IPR011613">
    <property type="entry name" value="GH15-like"/>
</dbReference>
<dbReference type="PANTHER" id="PTHR31616">
    <property type="entry name" value="TREHALASE"/>
    <property type="match status" value="1"/>
</dbReference>
<keyword evidence="6" id="KW-1185">Reference proteome</keyword>
<feature type="domain" description="GH15-like" evidence="3">
    <location>
        <begin position="347"/>
        <end position="736"/>
    </location>
</feature>
<evidence type="ECO:0000313" key="6">
    <source>
        <dbReference type="Proteomes" id="UP001595921"/>
    </source>
</evidence>
<dbReference type="InterPro" id="IPR008928">
    <property type="entry name" value="6-hairpin_glycosidase_sf"/>
</dbReference>
<proteinExistence type="inferred from homology"/>
<feature type="domain" description="DUF7997" evidence="4">
    <location>
        <begin position="1"/>
        <end position="81"/>
    </location>
</feature>
<accession>A0ABD5PDB6</accession>
<dbReference type="Gene3D" id="1.50.10.10">
    <property type="match status" value="1"/>
</dbReference>
<sequence length="760" mass="81579">MQLRDALDDVKRTEGHETLFPGERRTTAGLFSGLTASRADRSAETRLVHVTPGGETTDFGYPLSGLHGVDRARFGLRFEGEPAVENGVNSGSDDRGAGGADADGTGADDIDADGGRRRAGGDAESVVWFDDCETAEQSYHGDTALVVTEHVLPDDRGTATQYDLTLGDAHVTHVAVDLSARVDADAEVELVAFYGFSPDGRDTRIGQLTHESGVELFHTDEHDFVGSATGFAEAEGRVPTKFAELLDPEPVDLPRGVDTDRYEEGKLSGNLVCRIPLTDDGASVATLLTDATETPRDAALARLADLTAEYDDAASLAAAAEAQVETDGAGPRPETAAADLRVLALLSAATGLRIAGPDFDPYYAHSGGYGYTWFRDDAEISLFLLQADRRFDLGLADWHVRSAQSYCDAQREDGSWPHRVWPFANRLAPGWANGRLEAGPDTDYQADQTASVVTFLAEALDGDDTLRGTDAEADVRRTLAAALDGLDETLADDGLPVPCQNAWEDATGRFSHTTATFLEAYATAADATGALDDDRLASAAENATRVYDALDDLWVEERGAYAFRLVSEAELDAEGDVVFEAGDVDDTLDSASLALAAAHREYDAVHGVDDERLDRLVSHVESVFDALYRDPDGSPVEGLARYEGDPWRQRSQDEPKVWTVSTAWGANAAAHLAALLDDHDDPRAEAFTERARDLLALVMPDGPLSTAGGYLPEQFFDDGTADSATPLGWPHALRLATVALLDEREMLEEEERVVAKAGDD</sequence>
<dbReference type="EMBL" id="JBHSDS010000006">
    <property type="protein sequence ID" value="MFC4358461.1"/>
    <property type="molecule type" value="Genomic_DNA"/>
</dbReference>
<gene>
    <name evidence="5" type="ORF">ACFO0N_10975</name>
</gene>
<feature type="region of interest" description="Disordered" evidence="2">
    <location>
        <begin position="83"/>
        <end position="118"/>
    </location>
</feature>
<dbReference type="InterPro" id="IPR012341">
    <property type="entry name" value="6hp_glycosidase-like_sf"/>
</dbReference>
<dbReference type="SUPFAM" id="SSF48208">
    <property type="entry name" value="Six-hairpin glycosidases"/>
    <property type="match status" value="1"/>
</dbReference>
<evidence type="ECO:0000313" key="5">
    <source>
        <dbReference type="EMBL" id="MFC4358461.1"/>
    </source>
</evidence>
<dbReference type="AlphaFoldDB" id="A0ABD5PDB6"/>
<dbReference type="PANTHER" id="PTHR31616:SF0">
    <property type="entry name" value="GLUCAN 1,4-ALPHA-GLUCOSIDASE"/>
    <property type="match status" value="1"/>
</dbReference>
<evidence type="ECO:0000256" key="2">
    <source>
        <dbReference type="SAM" id="MobiDB-lite"/>
    </source>
</evidence>
<keyword evidence="5" id="KW-0378">Hydrolase</keyword>
<dbReference type="RefSeq" id="WP_267623805.1">
    <property type="nucleotide sequence ID" value="NZ_JAODIW010000008.1"/>
</dbReference>
<evidence type="ECO:0000256" key="1">
    <source>
        <dbReference type="ARBA" id="ARBA00006188"/>
    </source>
</evidence>
<dbReference type="Pfam" id="PF25978">
    <property type="entry name" value="DUF7997"/>
    <property type="match status" value="2"/>
</dbReference>
<reference evidence="5 6" key="1">
    <citation type="journal article" date="2019" name="Int. J. Syst. Evol. Microbiol.">
        <title>The Global Catalogue of Microorganisms (GCM) 10K type strain sequencing project: providing services to taxonomists for standard genome sequencing and annotation.</title>
        <authorList>
            <consortium name="The Broad Institute Genomics Platform"/>
            <consortium name="The Broad Institute Genome Sequencing Center for Infectious Disease"/>
            <person name="Wu L."/>
            <person name="Ma J."/>
        </authorList>
    </citation>
    <scope>NUCLEOTIDE SEQUENCE [LARGE SCALE GENOMIC DNA]</scope>
    <source>
        <strain evidence="5 6">CGMCC 1.12553</strain>
    </source>
</reference>
<dbReference type="GO" id="GO:0004553">
    <property type="term" value="F:hydrolase activity, hydrolyzing O-glycosyl compounds"/>
    <property type="evidence" value="ECO:0007669"/>
    <property type="project" value="UniProtKB-ARBA"/>
</dbReference>
<name>A0ABD5PDB6_9EURY</name>
<evidence type="ECO:0000259" key="4">
    <source>
        <dbReference type="Pfam" id="PF25978"/>
    </source>
</evidence>
<feature type="domain" description="DUF7997" evidence="4">
    <location>
        <begin position="124"/>
        <end position="299"/>
    </location>
</feature>
<dbReference type="Proteomes" id="UP001595921">
    <property type="component" value="Unassembled WGS sequence"/>
</dbReference>
<dbReference type="Pfam" id="PF00723">
    <property type="entry name" value="Glyco_hydro_15"/>
    <property type="match status" value="1"/>
</dbReference>
<dbReference type="InterPro" id="IPR058310">
    <property type="entry name" value="DUF7997"/>
</dbReference>
<protein>
    <submittedName>
        <fullName evidence="5">Glycoside hydrolase family 15 protein</fullName>
    </submittedName>
</protein>
<organism evidence="5 6">
    <name type="scientific">Halobium salinum</name>
    <dbReference type="NCBI Taxonomy" id="1364940"/>
    <lineage>
        <taxon>Archaea</taxon>
        <taxon>Methanobacteriati</taxon>
        <taxon>Methanobacteriota</taxon>
        <taxon>Stenosarchaea group</taxon>
        <taxon>Halobacteria</taxon>
        <taxon>Halobacteriales</taxon>
        <taxon>Haloferacaceae</taxon>
        <taxon>Halobium</taxon>
    </lineage>
</organism>